<name>A0A1L7AEP4_9PROT</name>
<evidence type="ECO:0000313" key="1">
    <source>
        <dbReference type="EMBL" id="APT57129.1"/>
    </source>
</evidence>
<dbReference type="EMBL" id="CP015583">
    <property type="protein sequence ID" value="APT57129.1"/>
    <property type="molecule type" value="Genomic_DNA"/>
</dbReference>
<dbReference type="STRING" id="257708.RGI145_08510"/>
<organism evidence="1 3">
    <name type="scientific">Roseomonas gilardii</name>
    <dbReference type="NCBI Taxonomy" id="257708"/>
    <lineage>
        <taxon>Bacteria</taxon>
        <taxon>Pseudomonadati</taxon>
        <taxon>Pseudomonadota</taxon>
        <taxon>Alphaproteobacteria</taxon>
        <taxon>Acetobacterales</taxon>
        <taxon>Roseomonadaceae</taxon>
        <taxon>Roseomonas</taxon>
    </lineage>
</organism>
<protein>
    <submittedName>
        <fullName evidence="1">Uncharacterized protein</fullName>
    </submittedName>
</protein>
<dbReference type="KEGG" id="rgi:RGI145_08510"/>
<sequence length="77" mass="8620">MKQAYATTVAFNVTDPDSPTGEEVQRFSLSIVIETNPKRAEQRAAQNVMRQEQGARIRNVLVLPLDIARIQAELARP</sequence>
<dbReference type="AlphaFoldDB" id="A0A1L7AEP4"/>
<dbReference type="RefSeq" id="WP_027281000.1">
    <property type="nucleotide sequence ID" value="NZ_CP015583.1"/>
</dbReference>
<gene>
    <name evidence="1" type="ORF">RGI145_08510</name>
    <name evidence="2" type="ORF">RQ831_20170</name>
</gene>
<evidence type="ECO:0000313" key="2">
    <source>
        <dbReference type="EMBL" id="MDT8333371.1"/>
    </source>
</evidence>
<reference evidence="1 3" key="1">
    <citation type="submission" date="2016-05" db="EMBL/GenBank/DDBJ databases">
        <title>Complete Genome and Methylome Analysis of Psychrotrophic Bacterial Isolates from Antarctic Lake Untersee.</title>
        <authorList>
            <person name="Fomenkov A."/>
            <person name="Akimov V.N."/>
            <person name="Vasilyeva L.V."/>
            <person name="Andersen D."/>
            <person name="Vincze T."/>
            <person name="Roberts R.J."/>
        </authorList>
    </citation>
    <scope>NUCLEOTIDE SEQUENCE [LARGE SCALE GENOMIC DNA]</scope>
    <source>
        <strain evidence="1 3">U14-5</strain>
    </source>
</reference>
<dbReference type="EMBL" id="JAVVDO010000052">
    <property type="protein sequence ID" value="MDT8333371.1"/>
    <property type="molecule type" value="Genomic_DNA"/>
</dbReference>
<accession>A0A1L7AEP4</accession>
<reference evidence="2" key="3">
    <citation type="submission" date="2023-09" db="EMBL/GenBank/DDBJ databases">
        <authorList>
            <person name="Schober I."/>
            <person name="Bunk B."/>
        </authorList>
    </citation>
    <scope>NUCLEOTIDE SEQUENCE</scope>
    <source>
        <strain evidence="2">DSM 103800</strain>
    </source>
</reference>
<dbReference type="Proteomes" id="UP001258945">
    <property type="component" value="Unassembled WGS sequence"/>
</dbReference>
<reference evidence="2 4" key="2">
    <citation type="journal article" date="2019" name="Microb. Pathog.">
        <title>Comparison of VITEK 2, MALDI-TOF MS, 16S rRNA gene sequencing, and whole-genome sequencing for identification of Roseomonas mucosa.</title>
        <authorList>
            <person name="Rudolph W.W."/>
            <person name="Gunzer F."/>
            <person name="Trauth M."/>
            <person name="Bunk B."/>
            <person name="Bigge R."/>
            <person name="Schrottner P."/>
        </authorList>
    </citation>
    <scope>NUCLEOTIDE SEQUENCE [LARGE SCALE GENOMIC DNA]</scope>
    <source>
        <strain evidence="2 4">DSM 103800</strain>
    </source>
</reference>
<evidence type="ECO:0000313" key="3">
    <source>
        <dbReference type="Proteomes" id="UP000185494"/>
    </source>
</evidence>
<dbReference type="Proteomes" id="UP000185494">
    <property type="component" value="Chromosome 1"/>
</dbReference>
<proteinExistence type="predicted"/>
<keyword evidence="4" id="KW-1185">Reference proteome</keyword>
<evidence type="ECO:0000313" key="4">
    <source>
        <dbReference type="Proteomes" id="UP001258945"/>
    </source>
</evidence>